<evidence type="ECO:0000313" key="3">
    <source>
        <dbReference type="Proteomes" id="UP000019373"/>
    </source>
</evidence>
<feature type="region of interest" description="Disordered" evidence="1">
    <location>
        <begin position="1"/>
        <end position="21"/>
    </location>
</feature>
<gene>
    <name evidence="2" type="ORF">EPUS_01627</name>
</gene>
<dbReference type="HOGENOM" id="CLU_877255_0_0_1"/>
<proteinExistence type="predicted"/>
<sequence>MTSKSETVLVPSSASQPGNSKPSLLNLPTEIRVMILEHCLVRSEDINLVFKPDWGGLKGVKTRRYGLVPEVLCVCKRMFAEGTSLLYVSNIFSLGPLTIDLQWLVQSWLYEPVPRAQRLKTNFRRISKMQIAIGEMREADSYQEDLHSHFGVADLALYSRSMKTALRHWPQLNDLQWINCKVDDSNNIWTARNHVGIMTIAQKLQLCKRFEHGHPDESTLNEQERSCADYIFRLSALKVARLVQERGGGFTRFYRAIRPIEQQCIQRSVVVTKGPVESVPGFKLDNMQEIRHMGELEIDVDRCEVKEITGPRAGYCY</sequence>
<dbReference type="EMBL" id="KE720798">
    <property type="protein sequence ID" value="ERF75797.1"/>
    <property type="molecule type" value="Genomic_DNA"/>
</dbReference>
<keyword evidence="3" id="KW-1185">Reference proteome</keyword>
<dbReference type="Proteomes" id="UP000019373">
    <property type="component" value="Unassembled WGS sequence"/>
</dbReference>
<organism evidence="2 3">
    <name type="scientific">Endocarpon pusillum (strain Z07020 / HMAS-L-300199)</name>
    <name type="common">Lichen-forming fungus</name>
    <dbReference type="NCBI Taxonomy" id="1263415"/>
    <lineage>
        <taxon>Eukaryota</taxon>
        <taxon>Fungi</taxon>
        <taxon>Dikarya</taxon>
        <taxon>Ascomycota</taxon>
        <taxon>Pezizomycotina</taxon>
        <taxon>Eurotiomycetes</taxon>
        <taxon>Chaetothyriomycetidae</taxon>
        <taxon>Verrucariales</taxon>
        <taxon>Verrucariaceae</taxon>
        <taxon>Endocarpon</taxon>
    </lineage>
</organism>
<dbReference type="PANTHER" id="PTHR42085">
    <property type="entry name" value="F-BOX DOMAIN-CONTAINING PROTEIN"/>
    <property type="match status" value="1"/>
</dbReference>
<evidence type="ECO:0000256" key="1">
    <source>
        <dbReference type="SAM" id="MobiDB-lite"/>
    </source>
</evidence>
<name>U1GDW6_ENDPU</name>
<reference evidence="3" key="1">
    <citation type="journal article" date="2014" name="BMC Genomics">
        <title>Genome characteristics reveal the impact of lichenization on lichen-forming fungus Endocarpon pusillum Hedwig (Verrucariales, Ascomycota).</title>
        <authorList>
            <person name="Wang Y.-Y."/>
            <person name="Liu B."/>
            <person name="Zhang X.-Y."/>
            <person name="Zhou Q.-M."/>
            <person name="Zhang T."/>
            <person name="Li H."/>
            <person name="Yu Y.-F."/>
            <person name="Zhang X.-L."/>
            <person name="Hao X.-Y."/>
            <person name="Wang M."/>
            <person name="Wang L."/>
            <person name="Wei J.-C."/>
        </authorList>
    </citation>
    <scope>NUCLEOTIDE SEQUENCE [LARGE SCALE GENOMIC DNA]</scope>
    <source>
        <strain evidence="3">Z07020 / HMAS-L-300199</strain>
    </source>
</reference>
<dbReference type="RefSeq" id="XP_007786955.1">
    <property type="nucleotide sequence ID" value="XM_007788765.1"/>
</dbReference>
<dbReference type="GeneID" id="19236682"/>
<dbReference type="OrthoDB" id="2951834at2759"/>
<evidence type="ECO:0008006" key="4">
    <source>
        <dbReference type="Google" id="ProtNLM"/>
    </source>
</evidence>
<dbReference type="InterPro" id="IPR038883">
    <property type="entry name" value="AN11006-like"/>
</dbReference>
<accession>U1GDW6</accession>
<protein>
    <recommendedName>
        <fullName evidence="4">F-box domain-containing protein</fullName>
    </recommendedName>
</protein>
<evidence type="ECO:0000313" key="2">
    <source>
        <dbReference type="EMBL" id="ERF75797.1"/>
    </source>
</evidence>
<dbReference type="AlphaFoldDB" id="U1GDW6"/>
<dbReference type="PANTHER" id="PTHR42085:SF4">
    <property type="entry name" value="F-BOX DOMAIN-CONTAINING PROTEIN"/>
    <property type="match status" value="1"/>
</dbReference>